<dbReference type="Proteomes" id="UP000027665">
    <property type="component" value="Unassembled WGS sequence"/>
</dbReference>
<evidence type="ECO:0000256" key="1">
    <source>
        <dbReference type="SAM" id="Phobius"/>
    </source>
</evidence>
<protein>
    <submittedName>
        <fullName evidence="2">Uncharacterized protein</fullName>
    </submittedName>
</protein>
<keyword evidence="1" id="KW-1133">Transmembrane helix</keyword>
<keyword evidence="1" id="KW-0812">Transmembrane</keyword>
<evidence type="ECO:0000313" key="2">
    <source>
        <dbReference type="EMBL" id="KEJ92103.1"/>
    </source>
</evidence>
<dbReference type="GeneID" id="90983763"/>
<name>A0A073IP30_9BACT</name>
<sequence>MDTICGIRKKCGCTAAVVFCYIVMQIFLFAFCEGPSASPLQDTGSIYIMEAMTALSHAAVTQRNTDYGSLAQLSGCVQAPRQLCDAFTEKSELDAFCAERFALWSIFIDGIKESQSSSNMVARK</sequence>
<accession>A0A073IP30</accession>
<dbReference type="EMBL" id="JMKI01000035">
    <property type="protein sequence ID" value="KEJ92103.1"/>
    <property type="molecule type" value="Genomic_DNA"/>
</dbReference>
<keyword evidence="3" id="KW-1185">Reference proteome</keyword>
<dbReference type="RefSeq" id="WP_037976479.1">
    <property type="nucleotide sequence ID" value="NZ_CAMETI010000015.1"/>
</dbReference>
<proteinExistence type="predicted"/>
<feature type="transmembrane region" description="Helical" evidence="1">
    <location>
        <begin position="12"/>
        <end position="31"/>
    </location>
</feature>
<gene>
    <name evidence="2" type="ORF">EH55_05615</name>
</gene>
<dbReference type="STRING" id="2754.EH55_05615"/>
<keyword evidence="1" id="KW-0472">Membrane</keyword>
<evidence type="ECO:0000313" key="3">
    <source>
        <dbReference type="Proteomes" id="UP000027665"/>
    </source>
</evidence>
<organism evidence="2 3">
    <name type="scientific">Synergistes jonesii</name>
    <dbReference type="NCBI Taxonomy" id="2754"/>
    <lineage>
        <taxon>Bacteria</taxon>
        <taxon>Thermotogati</taxon>
        <taxon>Synergistota</taxon>
        <taxon>Synergistia</taxon>
        <taxon>Synergistales</taxon>
        <taxon>Synergistaceae</taxon>
        <taxon>Synergistes</taxon>
    </lineage>
</organism>
<dbReference type="AlphaFoldDB" id="A0A073IP30"/>
<dbReference type="OrthoDB" id="6173at2"/>
<reference evidence="2 3" key="1">
    <citation type="submission" date="2014-04" db="EMBL/GenBank/DDBJ databases">
        <title>Draft Genome Sequence of Synergistes jonesii.</title>
        <authorList>
            <person name="Coil D.A."/>
            <person name="Eisen J.A."/>
            <person name="Holland-Moritz H.E."/>
        </authorList>
    </citation>
    <scope>NUCLEOTIDE SEQUENCE [LARGE SCALE GENOMIC DNA]</scope>
    <source>
        <strain evidence="2 3">78-1</strain>
    </source>
</reference>
<comment type="caution">
    <text evidence="2">The sequence shown here is derived from an EMBL/GenBank/DDBJ whole genome shotgun (WGS) entry which is preliminary data.</text>
</comment>